<dbReference type="PANTHER" id="PTHR37526:SF1">
    <property type="entry name" value="PROTEIN TUSB"/>
    <property type="match status" value="1"/>
</dbReference>
<evidence type="ECO:0000313" key="2">
    <source>
        <dbReference type="Proteomes" id="UP000236742"/>
    </source>
</evidence>
<keyword evidence="2" id="KW-1185">Reference proteome</keyword>
<dbReference type="EMBL" id="FNVD01000002">
    <property type="protein sequence ID" value="SEF62317.1"/>
    <property type="molecule type" value="Genomic_DNA"/>
</dbReference>
<gene>
    <name evidence="1" type="ORF">SAMN05421751_102284</name>
</gene>
<evidence type="ECO:0000313" key="1">
    <source>
        <dbReference type="EMBL" id="SEF62317.1"/>
    </source>
</evidence>
<name>A0A1H5TJY6_9RHOB</name>
<dbReference type="InterPro" id="IPR027396">
    <property type="entry name" value="DsrEFH-like"/>
</dbReference>
<dbReference type="SUPFAM" id="SSF75169">
    <property type="entry name" value="DsrEFH-like"/>
    <property type="match status" value="1"/>
</dbReference>
<organism evidence="1 2">
    <name type="scientific">Jhaorihella thermophila</name>
    <dbReference type="NCBI Taxonomy" id="488547"/>
    <lineage>
        <taxon>Bacteria</taxon>
        <taxon>Pseudomonadati</taxon>
        <taxon>Pseudomonadota</taxon>
        <taxon>Alphaproteobacteria</taxon>
        <taxon>Rhodobacterales</taxon>
        <taxon>Paracoccaceae</taxon>
        <taxon>Jhaorihella</taxon>
    </lineage>
</organism>
<proteinExistence type="predicted"/>
<dbReference type="NCBIfam" id="TIGR03011">
    <property type="entry name" value="sulf_tusB_dsrH"/>
    <property type="match status" value="1"/>
</dbReference>
<dbReference type="Proteomes" id="UP000236742">
    <property type="component" value="Unassembled WGS sequence"/>
</dbReference>
<dbReference type="AlphaFoldDB" id="A0A1H5TJY6"/>
<dbReference type="PANTHER" id="PTHR37526">
    <property type="entry name" value="PROTEIN TUSB"/>
    <property type="match status" value="1"/>
</dbReference>
<dbReference type="Gene3D" id="3.40.1260.10">
    <property type="entry name" value="DsrEFH-like"/>
    <property type="match status" value="1"/>
</dbReference>
<dbReference type="RefSeq" id="WP_104006919.1">
    <property type="nucleotide sequence ID" value="NZ_FNVD01000002.1"/>
</dbReference>
<dbReference type="InterPro" id="IPR007215">
    <property type="entry name" value="Sulphur_relay_TusB/DsrH"/>
</dbReference>
<dbReference type="Pfam" id="PF04077">
    <property type="entry name" value="DsrH"/>
    <property type="match status" value="1"/>
</dbReference>
<reference evidence="1 2" key="1">
    <citation type="submission" date="2016-10" db="EMBL/GenBank/DDBJ databases">
        <authorList>
            <person name="de Groot N.N."/>
        </authorList>
    </citation>
    <scope>NUCLEOTIDE SEQUENCE [LARGE SCALE GENOMIC DNA]</scope>
    <source>
        <strain evidence="1 2">DSM 23413</strain>
    </source>
</reference>
<dbReference type="GO" id="GO:0002143">
    <property type="term" value="P:tRNA wobble position uridine thiolation"/>
    <property type="evidence" value="ECO:0007669"/>
    <property type="project" value="InterPro"/>
</dbReference>
<dbReference type="GO" id="GO:1990228">
    <property type="term" value="C:sulfurtransferase complex"/>
    <property type="evidence" value="ECO:0007669"/>
    <property type="project" value="TreeGrafter"/>
</dbReference>
<protein>
    <submittedName>
        <fullName evidence="1">tRNA 2-thiouridine synthesizing protein B</fullName>
    </submittedName>
</protein>
<dbReference type="OrthoDB" id="9795117at2"/>
<accession>A0A1H5TJY6</accession>
<sequence>MSTLHTVNKSPFTNRSLESCLNHCKDGDAVLMIEDGVYGGLAGTALAEMVAARAGAVKLYVLAPDAHARGLGEDRLLDGVSPVGYDGFVDLVTTHDRTQAWL</sequence>